<dbReference type="InterPro" id="IPR018957">
    <property type="entry name" value="Znf_C3HC4_RING-type"/>
</dbReference>
<evidence type="ECO:0000256" key="1">
    <source>
        <dbReference type="ARBA" id="ARBA00022723"/>
    </source>
</evidence>
<dbReference type="InterPro" id="IPR001841">
    <property type="entry name" value="Znf_RING"/>
</dbReference>
<evidence type="ECO:0000256" key="2">
    <source>
        <dbReference type="ARBA" id="ARBA00022771"/>
    </source>
</evidence>
<keyword evidence="9" id="KW-1185">Reference proteome</keyword>
<feature type="compositionally biased region" description="Basic and acidic residues" evidence="6">
    <location>
        <begin position="55"/>
        <end position="69"/>
    </location>
</feature>
<keyword evidence="1" id="KW-0479">Metal-binding</keyword>
<evidence type="ECO:0000313" key="9">
    <source>
        <dbReference type="Proteomes" id="UP000814176"/>
    </source>
</evidence>
<comment type="caution">
    <text evidence="8">The sequence shown here is derived from an EMBL/GenBank/DDBJ whole genome shotgun (WGS) entry which is preliminary data.</text>
</comment>
<keyword evidence="3" id="KW-0862">Zinc</keyword>
<feature type="coiled-coil region" evidence="5">
    <location>
        <begin position="101"/>
        <end position="135"/>
    </location>
</feature>
<dbReference type="Pfam" id="PF00097">
    <property type="entry name" value="zf-C3HC4"/>
    <property type="match status" value="1"/>
</dbReference>
<name>A0ABQ8KQQ1_9APHY</name>
<dbReference type="PROSITE" id="PS50089">
    <property type="entry name" value="ZF_RING_2"/>
    <property type="match status" value="1"/>
</dbReference>
<dbReference type="SMART" id="SM00184">
    <property type="entry name" value="RING"/>
    <property type="match status" value="1"/>
</dbReference>
<protein>
    <recommendedName>
        <fullName evidence="7">RING-type domain-containing protein</fullName>
    </recommendedName>
</protein>
<dbReference type="RefSeq" id="XP_047782414.1">
    <property type="nucleotide sequence ID" value="XM_047927109.1"/>
</dbReference>
<feature type="compositionally biased region" description="Acidic residues" evidence="6">
    <location>
        <begin position="20"/>
        <end position="35"/>
    </location>
</feature>
<accession>A0ABQ8KQQ1</accession>
<evidence type="ECO:0000256" key="4">
    <source>
        <dbReference type="PROSITE-ProRule" id="PRU00175"/>
    </source>
</evidence>
<gene>
    <name evidence="8" type="ORF">C8Q71DRAFT_854796</name>
</gene>
<dbReference type="EMBL" id="JADCUA010000004">
    <property type="protein sequence ID" value="KAH9840948.1"/>
    <property type="molecule type" value="Genomic_DNA"/>
</dbReference>
<evidence type="ECO:0000256" key="3">
    <source>
        <dbReference type="ARBA" id="ARBA00022833"/>
    </source>
</evidence>
<keyword evidence="5" id="KW-0175">Coiled coil</keyword>
<dbReference type="Gene3D" id="3.30.40.10">
    <property type="entry name" value="Zinc/RING finger domain, C3HC4 (zinc finger)"/>
    <property type="match status" value="1"/>
</dbReference>
<evidence type="ECO:0000256" key="6">
    <source>
        <dbReference type="SAM" id="MobiDB-lite"/>
    </source>
</evidence>
<dbReference type="Proteomes" id="UP000814176">
    <property type="component" value="Unassembled WGS sequence"/>
</dbReference>
<reference evidence="8 9" key="1">
    <citation type="journal article" date="2021" name="Environ. Microbiol.">
        <title>Gene family expansions and transcriptome signatures uncover fungal adaptations to wood decay.</title>
        <authorList>
            <person name="Hage H."/>
            <person name="Miyauchi S."/>
            <person name="Viragh M."/>
            <person name="Drula E."/>
            <person name="Min B."/>
            <person name="Chaduli D."/>
            <person name="Navarro D."/>
            <person name="Favel A."/>
            <person name="Norest M."/>
            <person name="Lesage-Meessen L."/>
            <person name="Balint B."/>
            <person name="Merenyi Z."/>
            <person name="de Eugenio L."/>
            <person name="Morin E."/>
            <person name="Martinez A.T."/>
            <person name="Baldrian P."/>
            <person name="Stursova M."/>
            <person name="Martinez M.J."/>
            <person name="Novotny C."/>
            <person name="Magnuson J.K."/>
            <person name="Spatafora J.W."/>
            <person name="Maurice S."/>
            <person name="Pangilinan J."/>
            <person name="Andreopoulos W."/>
            <person name="LaButti K."/>
            <person name="Hundley H."/>
            <person name="Na H."/>
            <person name="Kuo A."/>
            <person name="Barry K."/>
            <person name="Lipzen A."/>
            <person name="Henrissat B."/>
            <person name="Riley R."/>
            <person name="Ahrendt S."/>
            <person name="Nagy L.G."/>
            <person name="Grigoriev I.V."/>
            <person name="Martin F."/>
            <person name="Rosso M.N."/>
        </authorList>
    </citation>
    <scope>NUCLEOTIDE SEQUENCE [LARGE SCALE GENOMIC DNA]</scope>
    <source>
        <strain evidence="8 9">CIRM-BRFM 1785</strain>
    </source>
</reference>
<evidence type="ECO:0000256" key="5">
    <source>
        <dbReference type="SAM" id="Coils"/>
    </source>
</evidence>
<evidence type="ECO:0000259" key="7">
    <source>
        <dbReference type="PROSITE" id="PS50089"/>
    </source>
</evidence>
<organism evidence="8 9">
    <name type="scientific">Rhodofomes roseus</name>
    <dbReference type="NCBI Taxonomy" id="34475"/>
    <lineage>
        <taxon>Eukaryota</taxon>
        <taxon>Fungi</taxon>
        <taxon>Dikarya</taxon>
        <taxon>Basidiomycota</taxon>
        <taxon>Agaricomycotina</taxon>
        <taxon>Agaricomycetes</taxon>
        <taxon>Polyporales</taxon>
        <taxon>Rhodofomes</taxon>
    </lineage>
</organism>
<feature type="region of interest" description="Disordered" evidence="6">
    <location>
        <begin position="1"/>
        <end position="84"/>
    </location>
</feature>
<dbReference type="GeneID" id="72007841"/>
<sequence>MAPSDKSVVKHHSRQRPPASEDENVIDISSDDDPALPEASTSFHRNPNGKRRSSRPTDTHETISDDHPNRQSKRPKNQSAPTAADAVCHLEKDLKIQIDRNDALQEALTAASSAREKLQRELEAAYKASDELLKELVSTTEDIEDPQALPQREETVNAAQAFIDALQSDTTCTICTHRLWLPYALSCGHTACQTCIQEWFNEALIQHLDKNPHLEMPNVQPYREALRNPELQGVDRDRVKAELTAVLQHYPPPRYTCPICRQVVKARPTEEVALRSIVWTVAEIQGEENPYKRIPEAGGSIHGNEGIWDGFFTHMTYDLELH</sequence>
<dbReference type="SUPFAM" id="SSF57850">
    <property type="entry name" value="RING/U-box"/>
    <property type="match status" value="1"/>
</dbReference>
<dbReference type="InterPro" id="IPR013083">
    <property type="entry name" value="Znf_RING/FYVE/PHD"/>
</dbReference>
<keyword evidence="2 4" id="KW-0863">Zinc-finger</keyword>
<feature type="domain" description="RING-type" evidence="7">
    <location>
        <begin position="172"/>
        <end position="261"/>
    </location>
</feature>
<proteinExistence type="predicted"/>
<evidence type="ECO:0000313" key="8">
    <source>
        <dbReference type="EMBL" id="KAH9840948.1"/>
    </source>
</evidence>